<dbReference type="Pfam" id="PF21762">
    <property type="entry name" value="DEDDh_C"/>
    <property type="match status" value="1"/>
</dbReference>
<reference evidence="2" key="1">
    <citation type="journal article" date="2020" name="Stud. Mycol.">
        <title>101 Dothideomycetes genomes: a test case for predicting lifestyles and emergence of pathogens.</title>
        <authorList>
            <person name="Haridas S."/>
            <person name="Albert R."/>
            <person name="Binder M."/>
            <person name="Bloem J."/>
            <person name="Labutti K."/>
            <person name="Salamov A."/>
            <person name="Andreopoulos B."/>
            <person name="Baker S."/>
            <person name="Barry K."/>
            <person name="Bills G."/>
            <person name="Bluhm B."/>
            <person name="Cannon C."/>
            <person name="Castanera R."/>
            <person name="Culley D."/>
            <person name="Daum C."/>
            <person name="Ezra D."/>
            <person name="Gonzalez J."/>
            <person name="Henrissat B."/>
            <person name="Kuo A."/>
            <person name="Liang C."/>
            <person name="Lipzen A."/>
            <person name="Lutzoni F."/>
            <person name="Magnuson J."/>
            <person name="Mondo S."/>
            <person name="Nolan M."/>
            <person name="Ohm R."/>
            <person name="Pangilinan J."/>
            <person name="Park H.-J."/>
            <person name="Ramirez L."/>
            <person name="Alfaro M."/>
            <person name="Sun H."/>
            <person name="Tritt A."/>
            <person name="Yoshinaga Y."/>
            <person name="Zwiers L.-H."/>
            <person name="Turgeon B."/>
            <person name="Goodwin S."/>
            <person name="Spatafora J."/>
            <person name="Crous P."/>
            <person name="Grigoriev I."/>
        </authorList>
    </citation>
    <scope>NUCLEOTIDE SEQUENCE</scope>
    <source>
        <strain evidence="2">CBS 690.94</strain>
    </source>
</reference>
<evidence type="ECO:0000313" key="2">
    <source>
        <dbReference type="EMBL" id="KAF2451056.1"/>
    </source>
</evidence>
<dbReference type="PANTHER" id="PTHR28083:SF1">
    <property type="entry name" value="GOOD FOR FULL DBP5 ACTIVITY PROTEIN 2"/>
    <property type="match status" value="1"/>
</dbReference>
<protein>
    <recommendedName>
        <fullName evidence="1">Gfd2/YDR514C-like C-terminal domain-containing protein</fullName>
    </recommendedName>
</protein>
<dbReference type="InterPro" id="IPR048519">
    <property type="entry name" value="Gfd2/YDR514C-like_C"/>
</dbReference>
<sequence length="212" mass="23552">MSSTTANLAKQLENFYDGHSELAVFQDIIGTARLPNSPQETDSIIVITVDTETHGERHPPVLQQLYSEPVKPGLLLHQRLLPNTHLVNNAPFHKGDPEKNRFGGTRFTTHKEAELFMDQWFTCWPLNPAQPDQGNCPIVIMGHDVSGDVSGLMDSLHWDPSITGSLLRILDTWAMARSVRIPSRGYQIGLGTLVSHYNFAYRGVHTASNDAA</sequence>
<dbReference type="InterPro" id="IPR040151">
    <property type="entry name" value="Gfd2/YDR514C-like"/>
</dbReference>
<gene>
    <name evidence="2" type="ORF">P171DRAFT_480097</name>
</gene>
<accession>A0A9P4UHV9</accession>
<dbReference type="Proteomes" id="UP000799764">
    <property type="component" value="Unassembled WGS sequence"/>
</dbReference>
<dbReference type="EMBL" id="MU001493">
    <property type="protein sequence ID" value="KAF2451056.1"/>
    <property type="molecule type" value="Genomic_DNA"/>
</dbReference>
<dbReference type="PANTHER" id="PTHR28083">
    <property type="entry name" value="GOOD FOR FULL DBP5 ACTIVITY PROTEIN 2"/>
    <property type="match status" value="1"/>
</dbReference>
<name>A0A9P4UHV9_9PLEO</name>
<feature type="domain" description="Gfd2/YDR514C-like C-terminal" evidence="1">
    <location>
        <begin position="77"/>
        <end position="212"/>
    </location>
</feature>
<evidence type="ECO:0000259" key="1">
    <source>
        <dbReference type="Pfam" id="PF21762"/>
    </source>
</evidence>
<proteinExistence type="predicted"/>
<evidence type="ECO:0000313" key="3">
    <source>
        <dbReference type="Proteomes" id="UP000799764"/>
    </source>
</evidence>
<dbReference type="GO" id="GO:0005634">
    <property type="term" value="C:nucleus"/>
    <property type="evidence" value="ECO:0007669"/>
    <property type="project" value="TreeGrafter"/>
</dbReference>
<comment type="caution">
    <text evidence="2">The sequence shown here is derived from an EMBL/GenBank/DDBJ whole genome shotgun (WGS) entry which is preliminary data.</text>
</comment>
<dbReference type="OrthoDB" id="5953249at2759"/>
<organism evidence="2 3">
    <name type="scientific">Karstenula rhodostoma CBS 690.94</name>
    <dbReference type="NCBI Taxonomy" id="1392251"/>
    <lineage>
        <taxon>Eukaryota</taxon>
        <taxon>Fungi</taxon>
        <taxon>Dikarya</taxon>
        <taxon>Ascomycota</taxon>
        <taxon>Pezizomycotina</taxon>
        <taxon>Dothideomycetes</taxon>
        <taxon>Pleosporomycetidae</taxon>
        <taxon>Pleosporales</taxon>
        <taxon>Massarineae</taxon>
        <taxon>Didymosphaeriaceae</taxon>
        <taxon>Karstenula</taxon>
    </lineage>
</organism>
<keyword evidence="3" id="KW-1185">Reference proteome</keyword>
<dbReference type="AlphaFoldDB" id="A0A9P4UHV9"/>